<dbReference type="PROSITE" id="PS51257">
    <property type="entry name" value="PROKAR_LIPOPROTEIN"/>
    <property type="match status" value="1"/>
</dbReference>
<keyword evidence="1" id="KW-0732">Signal</keyword>
<proteinExistence type="predicted"/>
<dbReference type="RefSeq" id="WP_114695887.1">
    <property type="nucleotide sequence ID" value="NZ_QQOH01000003.1"/>
</dbReference>
<dbReference type="EMBL" id="QQOH01000003">
    <property type="protein sequence ID" value="RDE19541.1"/>
    <property type="molecule type" value="Genomic_DNA"/>
</dbReference>
<feature type="signal peptide" evidence="1">
    <location>
        <begin position="1"/>
        <end position="25"/>
    </location>
</feature>
<accession>A0A369WDZ0</accession>
<evidence type="ECO:0000313" key="3">
    <source>
        <dbReference type="Proteomes" id="UP000253769"/>
    </source>
</evidence>
<comment type="caution">
    <text evidence="2">The sequence shown here is derived from an EMBL/GenBank/DDBJ whole genome shotgun (WGS) entry which is preliminary data.</text>
</comment>
<evidence type="ECO:0000256" key="1">
    <source>
        <dbReference type="SAM" id="SignalP"/>
    </source>
</evidence>
<reference evidence="2 3" key="1">
    <citation type="submission" date="2018-07" db="EMBL/GenBank/DDBJ databases">
        <title>Motiliproteus coralliicola sp. nov., a bacterium isolated from Coral.</title>
        <authorList>
            <person name="Wang G."/>
        </authorList>
    </citation>
    <scope>NUCLEOTIDE SEQUENCE [LARGE SCALE GENOMIC DNA]</scope>
    <source>
        <strain evidence="2 3">C34</strain>
    </source>
</reference>
<evidence type="ECO:0000313" key="2">
    <source>
        <dbReference type="EMBL" id="RDE19541.1"/>
    </source>
</evidence>
<dbReference type="Proteomes" id="UP000253769">
    <property type="component" value="Unassembled WGS sequence"/>
</dbReference>
<feature type="chain" id="PRO_5016752892" description="DUF3833 family protein" evidence="1">
    <location>
        <begin position="26"/>
        <end position="183"/>
    </location>
</feature>
<sequence length="183" mass="20895">MHKIRMLRAWMLALWFSLACGSALANQPLEAFYGQYIGQTTETEGGESIRRDLSVTIGPTAKRGFFVKWTTVLEKADQTLKRKAYEIKFRRSRREGIYSSAMKTNVFGGQIALDPLKGDPFVWARIKGNTLTVHTLVITEDGGYEMQVYDRTLNDKGLLLEFHRYRSGEQLRKVTAQLIRVAD</sequence>
<name>A0A369WDZ0_9GAMM</name>
<organism evidence="2 3">
    <name type="scientific">Motiliproteus coralliicola</name>
    <dbReference type="NCBI Taxonomy" id="2283196"/>
    <lineage>
        <taxon>Bacteria</taxon>
        <taxon>Pseudomonadati</taxon>
        <taxon>Pseudomonadota</taxon>
        <taxon>Gammaproteobacteria</taxon>
        <taxon>Oceanospirillales</taxon>
        <taxon>Oceanospirillaceae</taxon>
        <taxon>Motiliproteus</taxon>
    </lineage>
</organism>
<protein>
    <recommendedName>
        <fullName evidence="4">DUF3833 family protein</fullName>
    </recommendedName>
</protein>
<dbReference type="AlphaFoldDB" id="A0A369WDZ0"/>
<keyword evidence="3" id="KW-1185">Reference proteome</keyword>
<evidence type="ECO:0008006" key="4">
    <source>
        <dbReference type="Google" id="ProtNLM"/>
    </source>
</evidence>
<dbReference type="OrthoDB" id="6087881at2"/>
<gene>
    <name evidence="2" type="ORF">DV711_11670</name>
</gene>